<reference evidence="1 2" key="1">
    <citation type="submission" date="2024-04" db="EMBL/GenBank/DDBJ databases">
        <authorList>
            <person name="Fracassetti M."/>
        </authorList>
    </citation>
    <scope>NUCLEOTIDE SEQUENCE [LARGE SCALE GENOMIC DNA]</scope>
</reference>
<sequence length="96" mass="10752">MNLVASELRPELAFAPLSFFLSSTDIFFFFGFNSEPSLSQLSPSTKSARTLHFLGKQTHPALNRNGRFVYDDTALVPAIDEHAVGFPFLHMNSYKP</sequence>
<dbReference type="AlphaFoldDB" id="A0AAV2D3E3"/>
<evidence type="ECO:0000313" key="2">
    <source>
        <dbReference type="Proteomes" id="UP001497516"/>
    </source>
</evidence>
<dbReference type="Proteomes" id="UP001497516">
    <property type="component" value="Chromosome 2"/>
</dbReference>
<name>A0AAV2D3E3_9ROSI</name>
<organism evidence="1 2">
    <name type="scientific">Linum trigynum</name>
    <dbReference type="NCBI Taxonomy" id="586398"/>
    <lineage>
        <taxon>Eukaryota</taxon>
        <taxon>Viridiplantae</taxon>
        <taxon>Streptophyta</taxon>
        <taxon>Embryophyta</taxon>
        <taxon>Tracheophyta</taxon>
        <taxon>Spermatophyta</taxon>
        <taxon>Magnoliopsida</taxon>
        <taxon>eudicotyledons</taxon>
        <taxon>Gunneridae</taxon>
        <taxon>Pentapetalae</taxon>
        <taxon>rosids</taxon>
        <taxon>fabids</taxon>
        <taxon>Malpighiales</taxon>
        <taxon>Linaceae</taxon>
        <taxon>Linum</taxon>
    </lineage>
</organism>
<gene>
    <name evidence="1" type="ORF">LTRI10_LOCUS10615</name>
</gene>
<dbReference type="EMBL" id="OZ034815">
    <property type="protein sequence ID" value="CAL1366399.1"/>
    <property type="molecule type" value="Genomic_DNA"/>
</dbReference>
<keyword evidence="2" id="KW-1185">Reference proteome</keyword>
<accession>A0AAV2D3E3</accession>
<proteinExistence type="predicted"/>
<protein>
    <submittedName>
        <fullName evidence="1">Uncharacterized protein</fullName>
    </submittedName>
</protein>
<evidence type="ECO:0000313" key="1">
    <source>
        <dbReference type="EMBL" id="CAL1366399.1"/>
    </source>
</evidence>